<feature type="region of interest" description="Disordered" evidence="1">
    <location>
        <begin position="676"/>
        <end position="744"/>
    </location>
</feature>
<dbReference type="AlphaFoldDB" id="A0A162WIX2"/>
<feature type="compositionally biased region" description="Basic and acidic residues" evidence="1">
    <location>
        <begin position="580"/>
        <end position="591"/>
    </location>
</feature>
<feature type="compositionally biased region" description="Polar residues" evidence="1">
    <location>
        <begin position="676"/>
        <end position="690"/>
    </location>
</feature>
<feature type="compositionally biased region" description="Polar residues" evidence="1">
    <location>
        <begin position="338"/>
        <end position="352"/>
    </location>
</feature>
<accession>A0A162WIX2</accession>
<feature type="region of interest" description="Disordered" evidence="1">
    <location>
        <begin position="227"/>
        <end position="259"/>
    </location>
</feature>
<evidence type="ECO:0000313" key="2">
    <source>
        <dbReference type="EMBL" id="KZM19058.1"/>
    </source>
</evidence>
<dbReference type="Proteomes" id="UP000076837">
    <property type="component" value="Unassembled WGS sequence"/>
</dbReference>
<name>A0A162WIX2_DIDRA</name>
<dbReference type="OrthoDB" id="5417628at2759"/>
<evidence type="ECO:0000256" key="1">
    <source>
        <dbReference type="SAM" id="MobiDB-lite"/>
    </source>
</evidence>
<feature type="compositionally biased region" description="Polar residues" evidence="1">
    <location>
        <begin position="395"/>
        <end position="407"/>
    </location>
</feature>
<feature type="compositionally biased region" description="Basic and acidic residues" evidence="1">
    <location>
        <begin position="735"/>
        <end position="744"/>
    </location>
</feature>
<feature type="region of interest" description="Disordered" evidence="1">
    <location>
        <begin position="524"/>
        <end position="591"/>
    </location>
</feature>
<feature type="compositionally biased region" description="Basic and acidic residues" evidence="1">
    <location>
        <begin position="706"/>
        <end position="719"/>
    </location>
</feature>
<gene>
    <name evidence="2" type="ORF">ST47_g9802</name>
</gene>
<feature type="compositionally biased region" description="Low complexity" evidence="1">
    <location>
        <begin position="415"/>
        <end position="429"/>
    </location>
</feature>
<feature type="compositionally biased region" description="Basic and acidic residues" evidence="1">
    <location>
        <begin position="236"/>
        <end position="249"/>
    </location>
</feature>
<evidence type="ECO:0000313" key="3">
    <source>
        <dbReference type="Proteomes" id="UP000076837"/>
    </source>
</evidence>
<protein>
    <submittedName>
        <fullName evidence="2">Uncharacterized protein</fullName>
    </submittedName>
</protein>
<reference evidence="2 3" key="1">
    <citation type="journal article" date="2016" name="Sci. Rep.">
        <title>Draft genome sequencing and secretome analysis of fungal phytopathogen Ascochyta rabiei provides insight into the necrotrophic effector repertoire.</title>
        <authorList>
            <person name="Verma S."/>
            <person name="Gazara R.K."/>
            <person name="Nizam S."/>
            <person name="Parween S."/>
            <person name="Chattopadhyay D."/>
            <person name="Verma P.K."/>
        </authorList>
    </citation>
    <scope>NUCLEOTIDE SEQUENCE [LARGE SCALE GENOMIC DNA]</scope>
    <source>
        <strain evidence="2 3">ArDII</strain>
    </source>
</reference>
<organism evidence="2 3">
    <name type="scientific">Didymella rabiei</name>
    <name type="common">Chickpea ascochyta blight fungus</name>
    <name type="synonym">Mycosphaerella rabiei</name>
    <dbReference type="NCBI Taxonomy" id="5454"/>
    <lineage>
        <taxon>Eukaryota</taxon>
        <taxon>Fungi</taxon>
        <taxon>Dikarya</taxon>
        <taxon>Ascomycota</taxon>
        <taxon>Pezizomycotina</taxon>
        <taxon>Dothideomycetes</taxon>
        <taxon>Pleosporomycetidae</taxon>
        <taxon>Pleosporales</taxon>
        <taxon>Pleosporineae</taxon>
        <taxon>Didymellaceae</taxon>
        <taxon>Ascochyta</taxon>
    </lineage>
</organism>
<proteinExistence type="predicted"/>
<feature type="compositionally biased region" description="Low complexity" evidence="1">
    <location>
        <begin position="564"/>
        <end position="579"/>
    </location>
</feature>
<sequence>MRYDNWDIILFPEDSNIPIQEYRTACYFSQDEDGRELPTLRTYIGSLRPDTPFRISVHHWGVPKPSPLIQEIQRRAGMRIIFTIQVVINDNILYHGSFELNATSPQEIAYEQRSFKSFKYDEQPTSQIKPRLRFPCSDKQALLQSSAWQPRGTDNRIKITLSEQLVAEDDALDASCWDIACFSFQHASRELLEQAGIAYPVIDPLRCLVGERATLLSQQFSQNKLVRGLQRGSQIHPERSPESNYEHMRPSNPEPHQRSTIGVPSVTDFPNAPGVKSHRGGGLPAEWSDSYGPFDDPEDDVNMVPWPPRRYASNMSGLEGSYDPSCFPYVAPPWPHNAASSGQRTDLNMNNNRSRRDKSAQQVITTWRDDQFGQIVEAMAPSKKHQDLPYGLPAQRSTQDRPPTAQSYRPPKMGALSVPVRPSSAAASRKTSYPDFNAALRNSSKRPLSGQANFIPSALPMSNPQLIHRASKENHGTSHARRPMPSPFVLGAKRWDSDVSMRDGSSNFSSLSRFERNPLNMGSKVGSAHAPSAVGNVKSRKEGLGAENGDHLDVGVLHDQSLPPTLTANSTTEATTTSDNPDRTPRNKLNESFAKESRCAEVIDVDAIDPSLVAGTAADMARLSPFKPSHKPGMSSVSSTGLLERQLYSALGEELGSFEQQVDTSSMGPELAQALSGTMSHSDLHSTTLPDLTVGDFEPVAKRKRQDTFGCERDDSPSKKKEKARQVMLEDDEVPADRPRVRGD</sequence>
<feature type="region of interest" description="Disordered" evidence="1">
    <location>
        <begin position="380"/>
        <end position="430"/>
    </location>
</feature>
<dbReference type="EMBL" id="JYNV01000304">
    <property type="protein sequence ID" value="KZM19058.1"/>
    <property type="molecule type" value="Genomic_DNA"/>
</dbReference>
<keyword evidence="3" id="KW-1185">Reference proteome</keyword>
<comment type="caution">
    <text evidence="2">The sequence shown here is derived from an EMBL/GenBank/DDBJ whole genome shotgun (WGS) entry which is preliminary data.</text>
</comment>
<feature type="compositionally biased region" description="Basic and acidic residues" evidence="1">
    <location>
        <begin position="539"/>
        <end position="553"/>
    </location>
</feature>
<dbReference type="STRING" id="5454.A0A162WIX2"/>
<feature type="region of interest" description="Disordered" evidence="1">
    <location>
        <begin position="338"/>
        <end position="360"/>
    </location>
</feature>